<dbReference type="PRINTS" id="PR00038">
    <property type="entry name" value="HTHLUXR"/>
</dbReference>
<keyword evidence="1" id="KW-0805">Transcription regulation</keyword>
<dbReference type="InterPro" id="IPR036388">
    <property type="entry name" value="WH-like_DNA-bd_sf"/>
</dbReference>
<dbReference type="GO" id="GO:0003677">
    <property type="term" value="F:DNA binding"/>
    <property type="evidence" value="ECO:0007669"/>
    <property type="project" value="UniProtKB-KW"/>
</dbReference>
<feature type="domain" description="HTH luxR-type" evidence="5">
    <location>
        <begin position="838"/>
        <end position="903"/>
    </location>
</feature>
<reference evidence="6 7" key="1">
    <citation type="submission" date="2019-02" db="EMBL/GenBank/DDBJ databases">
        <title>Kribbella capetownensis sp. nov. and Kribbella speibonae sp. nov., isolated from soil.</title>
        <authorList>
            <person name="Curtis S.M."/>
            <person name="Norton I."/>
            <person name="Everest G.J."/>
            <person name="Meyers P.R."/>
        </authorList>
    </citation>
    <scope>NUCLEOTIDE SEQUENCE [LARGE SCALE GENOMIC DNA]</scope>
    <source>
        <strain evidence="6 7">DSM 27082</strain>
    </source>
</reference>
<dbReference type="GO" id="GO:0006355">
    <property type="term" value="P:regulation of DNA-templated transcription"/>
    <property type="evidence" value="ECO:0007669"/>
    <property type="project" value="InterPro"/>
</dbReference>
<name>A0A4R0IRT3_9ACTN</name>
<dbReference type="CDD" id="cd06170">
    <property type="entry name" value="LuxR_C_like"/>
    <property type="match status" value="1"/>
</dbReference>
<keyword evidence="7" id="KW-1185">Reference proteome</keyword>
<evidence type="ECO:0000256" key="2">
    <source>
        <dbReference type="ARBA" id="ARBA00023125"/>
    </source>
</evidence>
<dbReference type="Pfam" id="PF00196">
    <property type="entry name" value="GerE"/>
    <property type="match status" value="1"/>
</dbReference>
<accession>A0A4R0IRT3</accession>
<evidence type="ECO:0000256" key="1">
    <source>
        <dbReference type="ARBA" id="ARBA00023015"/>
    </source>
</evidence>
<sequence>MSEEDGGTGTRSQSDTPAQGRGTRVTSPRPDRAREQFRYPADGTIARPPLTLVTRERLHSALDLGVHSPLTMVVAPPGTGKTVLLSDWVTRRRQSAQPVVWLRGQAPGVLEGVLEWVREGDGPAVTDPIVVDDAHLLPAAVVGEMSRVLQETPHAVRLLLATRYDLLLPVSELEVRGMALTLRSRELRFNDAEAAALVRAHAQDASPADIMLVQEKAAGWAAALVLAARTLQASGDVVWPLGNQGEVLDLLLGETLNTLDKRVQAMLLSTFGATTLSGRLAEVLSGDSEAGSMLADLAGSGLLVTAYADDSASKPLYRYHPLLVELLRRRIAASADDRQLVVSAQHRSALYYENRGDSGSALRSAVDADDAALVERILLGHGPELLAAGKADLVAVGFDALPAGYLDEHPHLLGVRGLLRRVSGDVSGAVLDAAAADERAADRAAATPDDDALEADAALLRLWRSRYGWQDVQEAIAKARSLLTGGHSSPPAVLGPERLAWLLIELAATETWADDLDAALTHLDEALVTARMAGHHRLIAGCLAHQAVVHYARGQVQNAARSAQASFDVGGRESLPEEYSARANVVLGLAAVNELDLDTGWKYHRVVAGTEVAGSDTVVAGLRTMLRAVLLIERGRLGEALTELTADPTAAGPLPSFLSRDLALARAWLAALLGDTSTVGTQVTVLERTGNSTEAGLVRAMTSMISEDAETALKQLDAGLDQPGLYPPLASAAASFRTVLLSRTGDETAAEAALLDTLNRVTPQHMLHALASVADDPVLLDLLRRNATGPNPHPYAAAALEKLSGHRAGWSKAGGMSPLVRVRPGAQAPPPRRLDALVNGVHVRLTAREAEVLDELALGSSYSEIAQALFITENTVKTHLISLYRKLGVDKRSAALRAARSTGLL</sequence>
<organism evidence="6 7">
    <name type="scientific">Kribbella sindirgiensis</name>
    <dbReference type="NCBI Taxonomy" id="1124744"/>
    <lineage>
        <taxon>Bacteria</taxon>
        <taxon>Bacillati</taxon>
        <taxon>Actinomycetota</taxon>
        <taxon>Actinomycetes</taxon>
        <taxon>Propionibacteriales</taxon>
        <taxon>Kribbellaceae</taxon>
        <taxon>Kribbella</taxon>
    </lineage>
</organism>
<dbReference type="InterPro" id="IPR059106">
    <property type="entry name" value="WHD_MalT"/>
</dbReference>
<dbReference type="Gene3D" id="1.10.10.10">
    <property type="entry name" value="Winged helix-like DNA-binding domain superfamily/Winged helix DNA-binding domain"/>
    <property type="match status" value="1"/>
</dbReference>
<keyword evidence="3" id="KW-0804">Transcription</keyword>
<feature type="region of interest" description="Disordered" evidence="4">
    <location>
        <begin position="1"/>
        <end position="36"/>
    </location>
</feature>
<dbReference type="AlphaFoldDB" id="A0A4R0IRT3"/>
<dbReference type="Proteomes" id="UP000292695">
    <property type="component" value="Unassembled WGS sequence"/>
</dbReference>
<evidence type="ECO:0000313" key="6">
    <source>
        <dbReference type="EMBL" id="TCC35124.1"/>
    </source>
</evidence>
<dbReference type="InterPro" id="IPR027417">
    <property type="entry name" value="P-loop_NTPase"/>
</dbReference>
<protein>
    <recommendedName>
        <fullName evidence="5">HTH luxR-type domain-containing protein</fullName>
    </recommendedName>
</protein>
<dbReference type="PANTHER" id="PTHR44688:SF16">
    <property type="entry name" value="DNA-BINDING TRANSCRIPTIONAL ACTIVATOR DEVR_DOSR"/>
    <property type="match status" value="1"/>
</dbReference>
<dbReference type="PROSITE" id="PS00622">
    <property type="entry name" value="HTH_LUXR_1"/>
    <property type="match status" value="1"/>
</dbReference>
<evidence type="ECO:0000256" key="3">
    <source>
        <dbReference type="ARBA" id="ARBA00023163"/>
    </source>
</evidence>
<evidence type="ECO:0000256" key="4">
    <source>
        <dbReference type="SAM" id="MobiDB-lite"/>
    </source>
</evidence>
<dbReference type="OrthoDB" id="3174898at2"/>
<dbReference type="InterPro" id="IPR016032">
    <property type="entry name" value="Sig_transdc_resp-reg_C-effctor"/>
</dbReference>
<gene>
    <name evidence="6" type="ORF">E0H50_14770</name>
</gene>
<evidence type="ECO:0000313" key="7">
    <source>
        <dbReference type="Proteomes" id="UP000292695"/>
    </source>
</evidence>
<dbReference type="SMART" id="SM00421">
    <property type="entry name" value="HTH_LUXR"/>
    <property type="match status" value="1"/>
</dbReference>
<dbReference type="Pfam" id="PF25873">
    <property type="entry name" value="WHD_MalT"/>
    <property type="match status" value="1"/>
</dbReference>
<comment type="caution">
    <text evidence="6">The sequence shown here is derived from an EMBL/GenBank/DDBJ whole genome shotgun (WGS) entry which is preliminary data.</text>
</comment>
<dbReference type="PANTHER" id="PTHR44688">
    <property type="entry name" value="DNA-BINDING TRANSCRIPTIONAL ACTIVATOR DEVR_DOSR"/>
    <property type="match status" value="1"/>
</dbReference>
<dbReference type="SUPFAM" id="SSF46894">
    <property type="entry name" value="C-terminal effector domain of the bipartite response regulators"/>
    <property type="match status" value="1"/>
</dbReference>
<dbReference type="PROSITE" id="PS50043">
    <property type="entry name" value="HTH_LUXR_2"/>
    <property type="match status" value="1"/>
</dbReference>
<dbReference type="EMBL" id="SJKA01000004">
    <property type="protein sequence ID" value="TCC35124.1"/>
    <property type="molecule type" value="Genomic_DNA"/>
</dbReference>
<evidence type="ECO:0000259" key="5">
    <source>
        <dbReference type="PROSITE" id="PS50043"/>
    </source>
</evidence>
<dbReference type="SUPFAM" id="SSF52540">
    <property type="entry name" value="P-loop containing nucleoside triphosphate hydrolases"/>
    <property type="match status" value="1"/>
</dbReference>
<keyword evidence="2" id="KW-0238">DNA-binding</keyword>
<proteinExistence type="predicted"/>
<dbReference type="InterPro" id="IPR000792">
    <property type="entry name" value="Tscrpt_reg_LuxR_C"/>
</dbReference>